<evidence type="ECO:0000256" key="1">
    <source>
        <dbReference type="SAM" id="MobiDB-lite"/>
    </source>
</evidence>
<gene>
    <name evidence="3" type="ORF">EPUL_002806</name>
</gene>
<dbReference type="OrthoDB" id="5361354at2759"/>
<dbReference type="Proteomes" id="UP000237438">
    <property type="component" value="Unassembled WGS sequence"/>
</dbReference>
<feature type="transmembrane region" description="Helical" evidence="2">
    <location>
        <begin position="12"/>
        <end position="33"/>
    </location>
</feature>
<feature type="compositionally biased region" description="Low complexity" evidence="1">
    <location>
        <begin position="91"/>
        <end position="146"/>
    </location>
</feature>
<feature type="region of interest" description="Disordered" evidence="1">
    <location>
        <begin position="91"/>
        <end position="162"/>
    </location>
</feature>
<proteinExistence type="predicted"/>
<keyword evidence="2" id="KW-1133">Transmembrane helix</keyword>
<reference evidence="3 4" key="1">
    <citation type="submission" date="2017-10" db="EMBL/GenBank/DDBJ databases">
        <title>Development of genomic resources for the powdery mildew, Erysiphe pulchra.</title>
        <authorList>
            <person name="Wadl P.A."/>
            <person name="Mack B.M."/>
            <person name="Moore G."/>
            <person name="Beltz S.B."/>
        </authorList>
    </citation>
    <scope>NUCLEOTIDE SEQUENCE [LARGE SCALE GENOMIC DNA]</scope>
    <source>
        <strain evidence="3">Cflorida</strain>
    </source>
</reference>
<keyword evidence="2" id="KW-0472">Membrane</keyword>
<dbReference type="PANTHER" id="PTHR40623:SF1">
    <property type="match status" value="1"/>
</dbReference>
<dbReference type="PANTHER" id="PTHR40623">
    <property type="entry name" value="INTEGRAL MEMBRANE PROTEIN"/>
    <property type="match status" value="1"/>
</dbReference>
<dbReference type="EMBL" id="PEDP01000160">
    <property type="protein sequence ID" value="POS87267.1"/>
    <property type="molecule type" value="Genomic_DNA"/>
</dbReference>
<dbReference type="AlphaFoldDB" id="A0A2S4PZ35"/>
<name>A0A2S4PZ35_9PEZI</name>
<accession>A0A2S4PZ35</accession>
<feature type="non-terminal residue" evidence="3">
    <location>
        <position position="177"/>
    </location>
</feature>
<evidence type="ECO:0000256" key="2">
    <source>
        <dbReference type="SAM" id="Phobius"/>
    </source>
</evidence>
<protein>
    <submittedName>
        <fullName evidence="3">Uncharacterized protein</fullName>
    </submittedName>
</protein>
<organism evidence="3 4">
    <name type="scientific">Erysiphe pulchra</name>
    <dbReference type="NCBI Taxonomy" id="225359"/>
    <lineage>
        <taxon>Eukaryota</taxon>
        <taxon>Fungi</taxon>
        <taxon>Dikarya</taxon>
        <taxon>Ascomycota</taxon>
        <taxon>Pezizomycotina</taxon>
        <taxon>Leotiomycetes</taxon>
        <taxon>Erysiphales</taxon>
        <taxon>Erysiphaceae</taxon>
        <taxon>Erysiphe</taxon>
    </lineage>
</organism>
<evidence type="ECO:0000313" key="4">
    <source>
        <dbReference type="Proteomes" id="UP000237438"/>
    </source>
</evidence>
<comment type="caution">
    <text evidence="3">The sequence shown here is derived from an EMBL/GenBank/DDBJ whole genome shotgun (WGS) entry which is preliminary data.</text>
</comment>
<sequence>MNLLGLSTNSLFAAGLGSLVLLTFLAGLIKVALNKRDLKKKIKLANLEAANKETDREKLVGQRSLDEGDLFGVRAIQAGFFGGVTQSCPNSPVPSRSSSLNSLELLSSESSSPMPSPSRLELPRPARNISLSSRKSSSSSSSQRPSSYEDGNLSSHSEKSNSYDELGFVVRPRALFV</sequence>
<keyword evidence="4" id="KW-1185">Reference proteome</keyword>
<keyword evidence="2" id="KW-0812">Transmembrane</keyword>
<evidence type="ECO:0000313" key="3">
    <source>
        <dbReference type="EMBL" id="POS87267.1"/>
    </source>
</evidence>